<name>A0AA94HRH6_DESDE</name>
<organism evidence="1 2">
    <name type="scientific">Desulfovibrio desulfuricans</name>
    <dbReference type="NCBI Taxonomy" id="876"/>
    <lineage>
        <taxon>Bacteria</taxon>
        <taxon>Pseudomonadati</taxon>
        <taxon>Thermodesulfobacteriota</taxon>
        <taxon>Desulfovibrionia</taxon>
        <taxon>Desulfovibrionales</taxon>
        <taxon>Desulfovibrionaceae</taxon>
        <taxon>Desulfovibrio</taxon>
    </lineage>
</organism>
<sequence>MPITVDGKFMFGLERDGVFHKDFTLRVPTLEEMENALEEAGPDASLARIARYKWAQCMTRLGSIPAEKINADLLADLPAYDYGALESAEADLLKKLASASAAPSTPSA</sequence>
<comment type="caution">
    <text evidence="1">The sequence shown here is derived from an EMBL/GenBank/DDBJ whole genome shotgun (WGS) entry which is preliminary data.</text>
</comment>
<dbReference type="Proteomes" id="UP000182680">
    <property type="component" value="Unassembled WGS sequence"/>
</dbReference>
<dbReference type="RefSeq" id="WP_072311442.1">
    <property type="nucleotide sequence ID" value="NZ_FPIW01000008.1"/>
</dbReference>
<accession>A0AA94HRH6</accession>
<evidence type="ECO:0000313" key="2">
    <source>
        <dbReference type="Proteomes" id="UP000182680"/>
    </source>
</evidence>
<dbReference type="AlphaFoldDB" id="A0AA94HRH6"/>
<proteinExistence type="predicted"/>
<dbReference type="EMBL" id="FPIW01000008">
    <property type="protein sequence ID" value="SFW30600.1"/>
    <property type="molecule type" value="Genomic_DNA"/>
</dbReference>
<gene>
    <name evidence="1" type="ORF">SAMN02910291_00776</name>
</gene>
<reference evidence="2" key="1">
    <citation type="submission" date="2016-11" db="EMBL/GenBank/DDBJ databases">
        <authorList>
            <person name="Jaros S."/>
            <person name="Januszkiewicz K."/>
            <person name="Wedrychowicz H."/>
        </authorList>
    </citation>
    <scope>NUCLEOTIDE SEQUENCE [LARGE SCALE GENOMIC DNA]</scope>
    <source>
        <strain evidence="2">DSM 7057</strain>
    </source>
</reference>
<evidence type="ECO:0000313" key="1">
    <source>
        <dbReference type="EMBL" id="SFW30600.1"/>
    </source>
</evidence>
<protein>
    <submittedName>
        <fullName evidence="1">Uncharacterized protein</fullName>
    </submittedName>
</protein>